<evidence type="ECO:0000256" key="1">
    <source>
        <dbReference type="SAM" id="MobiDB-lite"/>
    </source>
</evidence>
<dbReference type="EMBL" id="CAWUHC010000129">
    <property type="protein sequence ID" value="CAK7234519.1"/>
    <property type="molecule type" value="Genomic_DNA"/>
</dbReference>
<evidence type="ECO:0008006" key="4">
    <source>
        <dbReference type="Google" id="ProtNLM"/>
    </source>
</evidence>
<organism evidence="2 3">
    <name type="scientific">Sporothrix bragantina</name>
    <dbReference type="NCBI Taxonomy" id="671064"/>
    <lineage>
        <taxon>Eukaryota</taxon>
        <taxon>Fungi</taxon>
        <taxon>Dikarya</taxon>
        <taxon>Ascomycota</taxon>
        <taxon>Pezizomycotina</taxon>
        <taxon>Sordariomycetes</taxon>
        <taxon>Sordariomycetidae</taxon>
        <taxon>Ophiostomatales</taxon>
        <taxon>Ophiostomataceae</taxon>
        <taxon>Sporothrix</taxon>
    </lineage>
</organism>
<sequence length="593" mass="64521">MATMATYLDTTPTAGPIYRHGNSDILPAWSQREAAAAEQPWTATRDPSFKYRGYYQNSLRLVAGNTSKSSTNPCMDADWATLFRSTPTESRKMYEAIFRATEALIRTTTCSLDSPRKSNSLLAMCLRKVPQYVAACEEAEKEDAEKERALRLPSSSVSLGIYTDLESLGSDRGGWKHLRTVVRQHGIHILESACAESLLHDTFVRLLVRLCTHMKAYDEAESLMTALFAGHITSLPKGQYLYEKPDKATGDLSESTGPVASLGMLLQYMEDTGRTSAPLQQITSLLNDGHLPPAWLSTPAFSNLWHRVIRLLSSRGSPVCDDSILLGFTAAAVTCLVLSQPDDDIASLHSNESRQNSSSSAPSSVTLSSSYHTLVSILGSISAVAILQHEAASGNNDCERSFEPAILKRLSLIAQSSLTQVSQKLKGRKGQNKLEARLHYFPRQVLLMLSVFLLQPNIEAHEAAFQKFVEEASAIQKGQVYDATIALVTSVAENCGRASKSFISGVPASRSYLLALCTQGAGLISSALDYDSESSLAARLQADAAFLFASRSNDLRDLAFAENLGKNSVQTDSKRPTPSGASTESEPSTERKE</sequence>
<keyword evidence="3" id="KW-1185">Reference proteome</keyword>
<reference evidence="2 3" key="1">
    <citation type="submission" date="2024-01" db="EMBL/GenBank/DDBJ databases">
        <authorList>
            <person name="Allen C."/>
            <person name="Tagirdzhanova G."/>
        </authorList>
    </citation>
    <scope>NUCLEOTIDE SEQUENCE [LARGE SCALE GENOMIC DNA]</scope>
</reference>
<protein>
    <recommendedName>
        <fullName evidence="4">Wings apart-like protein C-terminal domain-containing protein</fullName>
    </recommendedName>
</protein>
<evidence type="ECO:0000313" key="3">
    <source>
        <dbReference type="Proteomes" id="UP001642406"/>
    </source>
</evidence>
<evidence type="ECO:0000313" key="2">
    <source>
        <dbReference type="EMBL" id="CAK7234519.1"/>
    </source>
</evidence>
<gene>
    <name evidence="2" type="ORF">SBRCBS47491_008976</name>
</gene>
<proteinExistence type="predicted"/>
<comment type="caution">
    <text evidence="2">The sequence shown here is derived from an EMBL/GenBank/DDBJ whole genome shotgun (WGS) entry which is preliminary data.</text>
</comment>
<feature type="region of interest" description="Disordered" evidence="1">
    <location>
        <begin position="566"/>
        <end position="593"/>
    </location>
</feature>
<name>A0ABP0CQZ0_9PEZI</name>
<dbReference type="Proteomes" id="UP001642406">
    <property type="component" value="Unassembled WGS sequence"/>
</dbReference>
<accession>A0ABP0CQZ0</accession>